<dbReference type="Proteomes" id="UP001154282">
    <property type="component" value="Unassembled WGS sequence"/>
</dbReference>
<evidence type="ECO:0000313" key="3">
    <source>
        <dbReference type="Proteomes" id="UP001154282"/>
    </source>
</evidence>
<evidence type="ECO:0000313" key="2">
    <source>
        <dbReference type="EMBL" id="CAI0453208.1"/>
    </source>
</evidence>
<keyword evidence="3" id="KW-1185">Reference proteome</keyword>
<reference evidence="2" key="1">
    <citation type="submission" date="2022-08" db="EMBL/GenBank/DDBJ databases">
        <authorList>
            <person name="Gutierrez-Valencia J."/>
        </authorList>
    </citation>
    <scope>NUCLEOTIDE SEQUENCE</scope>
</reference>
<accession>A0AAV0N3Y8</accession>
<protein>
    <submittedName>
        <fullName evidence="2">Uncharacterized protein</fullName>
    </submittedName>
</protein>
<organism evidence="2 3">
    <name type="scientific">Linum tenue</name>
    <dbReference type="NCBI Taxonomy" id="586396"/>
    <lineage>
        <taxon>Eukaryota</taxon>
        <taxon>Viridiplantae</taxon>
        <taxon>Streptophyta</taxon>
        <taxon>Embryophyta</taxon>
        <taxon>Tracheophyta</taxon>
        <taxon>Spermatophyta</taxon>
        <taxon>Magnoliopsida</taxon>
        <taxon>eudicotyledons</taxon>
        <taxon>Gunneridae</taxon>
        <taxon>Pentapetalae</taxon>
        <taxon>rosids</taxon>
        <taxon>fabids</taxon>
        <taxon>Malpighiales</taxon>
        <taxon>Linaceae</taxon>
        <taxon>Linum</taxon>
    </lineage>
</organism>
<gene>
    <name evidence="2" type="ORF">LITE_LOCUS31509</name>
</gene>
<dbReference type="AlphaFoldDB" id="A0AAV0N3Y8"/>
<proteinExistence type="predicted"/>
<comment type="caution">
    <text evidence="2">The sequence shown here is derived from an EMBL/GenBank/DDBJ whole genome shotgun (WGS) entry which is preliminary data.</text>
</comment>
<evidence type="ECO:0000256" key="1">
    <source>
        <dbReference type="SAM" id="MobiDB-lite"/>
    </source>
</evidence>
<name>A0AAV0N3Y8_9ROSI</name>
<feature type="region of interest" description="Disordered" evidence="1">
    <location>
        <begin position="95"/>
        <end position="120"/>
    </location>
</feature>
<feature type="compositionally biased region" description="Acidic residues" evidence="1">
    <location>
        <begin position="100"/>
        <end position="120"/>
    </location>
</feature>
<sequence>MTRGSSRKRKAAAAAEPILGCSSQVMSIEVEVLKRDASVSDYKEMKCKQVQGFKMRQKGRMFACMMMVKELLVLRTQDELVTGHESGCLAAVATSSISDKEEDDDNDDECGNSVEEFEPG</sequence>
<dbReference type="EMBL" id="CAMGYJ010000007">
    <property type="protein sequence ID" value="CAI0453208.1"/>
    <property type="molecule type" value="Genomic_DNA"/>
</dbReference>